<feature type="compositionally biased region" description="Basic and acidic residues" evidence="4">
    <location>
        <begin position="864"/>
        <end position="875"/>
    </location>
</feature>
<dbReference type="GeneID" id="92178391"/>
<dbReference type="KEGG" id="kne:92178391"/>
<dbReference type="Gene3D" id="1.25.40.10">
    <property type="entry name" value="Tetratricopeptide repeat domain"/>
    <property type="match status" value="1"/>
</dbReference>
<dbReference type="PANTHER" id="PTHR47932:SF44">
    <property type="entry name" value="MIOREX COMPLEX COMPONENT 1"/>
    <property type="match status" value="1"/>
</dbReference>
<protein>
    <recommendedName>
        <fullName evidence="7">Pentatricopeptide repeat protein</fullName>
    </recommendedName>
</protein>
<dbReference type="Pfam" id="PF13041">
    <property type="entry name" value="PPR_2"/>
    <property type="match status" value="1"/>
</dbReference>
<dbReference type="RefSeq" id="XP_066805461.1">
    <property type="nucleotide sequence ID" value="XM_066944260.1"/>
</dbReference>
<keyword evidence="6" id="KW-1185">Reference proteome</keyword>
<keyword evidence="1" id="KW-0677">Repeat</keyword>
<dbReference type="InterPro" id="IPR011990">
    <property type="entry name" value="TPR-like_helical_dom_sf"/>
</dbReference>
<dbReference type="PANTHER" id="PTHR47932">
    <property type="entry name" value="ATPASE EXPRESSION PROTEIN 3"/>
    <property type="match status" value="1"/>
</dbReference>
<evidence type="ECO:0000256" key="1">
    <source>
        <dbReference type="ARBA" id="ARBA00022737"/>
    </source>
</evidence>
<sequence length="895" mass="101090">MLRSFHQNARLLRQSSTSLIRASSIPLQSLREYHGDPGPSSISNRREQQLKLRQAAALGEQRNVRVAGRDVLDNLLDTPSLNPRPTSLNQPRPVQQKRTSRPERHDRTPRSSADASGHTRKAFSGRSDSTSATPRYRRPATPYETREDNPYTTSTRLRRWIAKHSGQISPAETEEVIAMVAESPKHMVNAPVYNILLGYIGRQKKLDRMWKLYNEMKKRGVKPTSRTYSTMLNAYAGVSHSHDISDVPIRAPEERTLSRVTILFEHAQAHIKACIARQASINASVTKDDLGLAAQKSKSGQRPSISGKEEVKSETGELAEEIDLSPTNAYLKFLGRHGLWEEMQRVFAGMDLEGSLAPDTVTYTTMFGSLYHVYRARERERENGKITLAIGPTAKGLWDQCVRQYTRKSNDSSAGNKGKMMDQTRQLDNVLLTHVLRCLLRGRPEDQRLATSLVNEIWSLPSPGQTTLSSSDQSTASSSNLPKLNIDVKAATSLINLLSSIRKPTLATHFTLFFLSMPTLKDQLDLPFLNSAIRVLSETGDVQAILSIIESYQPPTGAEGWPVSTWKAALTSARWAGDYTSAVQIFRRATHLSEGAETTDPRDKSNRTRPYLWSTPNRQARDVRGVLWARSRPIPVDAQLMSILLKTGMQKSNKEIKEVLSIYRHLGGEGRFFVFPRKEEEHDEGSGGGKLYLRQLLPSQVDVTDKMRRDLENKVELAKELERAVERVNGVEFEYLREGAKEVVEKWGRVVERRDHAIGKNSSRSDRVVDSVPERDDDEVEAAPRAAYVQRGGRGAKLGDDGKGRSMRTTRDFDGDRARRSYNDSQAESKRKYRDRTEHQPRRQFISRSEQEEESLENSRGGRTKPEASRPHEASKNFVYRPRGTFGRRRDGVRQ</sequence>
<keyword evidence="3" id="KW-0175">Coiled coil</keyword>
<evidence type="ECO:0000256" key="4">
    <source>
        <dbReference type="SAM" id="MobiDB-lite"/>
    </source>
</evidence>
<gene>
    <name evidence="5" type="ORF">IAR55_001132</name>
</gene>
<feature type="region of interest" description="Disordered" evidence="4">
    <location>
        <begin position="760"/>
        <end position="895"/>
    </location>
</feature>
<evidence type="ECO:0000256" key="2">
    <source>
        <dbReference type="PROSITE-ProRule" id="PRU00708"/>
    </source>
</evidence>
<evidence type="ECO:0000313" key="6">
    <source>
        <dbReference type="Proteomes" id="UP001388673"/>
    </source>
</evidence>
<feature type="region of interest" description="Disordered" evidence="4">
    <location>
        <begin position="593"/>
        <end position="612"/>
    </location>
</feature>
<feature type="region of interest" description="Disordered" evidence="4">
    <location>
        <begin position="294"/>
        <end position="316"/>
    </location>
</feature>
<dbReference type="AlphaFoldDB" id="A0AAW0Z4W0"/>
<feature type="region of interest" description="Disordered" evidence="4">
    <location>
        <begin position="75"/>
        <end position="152"/>
    </location>
</feature>
<dbReference type="Proteomes" id="UP001388673">
    <property type="component" value="Unassembled WGS sequence"/>
</dbReference>
<feature type="repeat" description="PPR" evidence="2">
    <location>
        <begin position="189"/>
        <end position="223"/>
    </location>
</feature>
<evidence type="ECO:0000256" key="3">
    <source>
        <dbReference type="SAM" id="Coils"/>
    </source>
</evidence>
<evidence type="ECO:0000313" key="5">
    <source>
        <dbReference type="EMBL" id="KAK8865982.1"/>
    </source>
</evidence>
<feature type="compositionally biased region" description="Basic and acidic residues" evidence="4">
    <location>
        <begin position="760"/>
        <end position="774"/>
    </location>
</feature>
<feature type="coiled-coil region" evidence="3">
    <location>
        <begin position="704"/>
        <end position="731"/>
    </location>
</feature>
<evidence type="ECO:0008006" key="7">
    <source>
        <dbReference type="Google" id="ProtNLM"/>
    </source>
</evidence>
<name>A0AAW0Z4W0_9TREE</name>
<proteinExistence type="predicted"/>
<dbReference type="NCBIfam" id="TIGR00756">
    <property type="entry name" value="PPR"/>
    <property type="match status" value="1"/>
</dbReference>
<accession>A0AAW0Z4W0</accession>
<feature type="compositionally biased region" description="Basic and acidic residues" evidence="4">
    <location>
        <begin position="100"/>
        <end position="109"/>
    </location>
</feature>
<dbReference type="PROSITE" id="PS51375">
    <property type="entry name" value="PPR"/>
    <property type="match status" value="1"/>
</dbReference>
<feature type="compositionally biased region" description="Basic and acidic residues" evidence="4">
    <location>
        <begin position="797"/>
        <end position="841"/>
    </location>
</feature>
<organism evidence="5 6">
    <name type="scientific">Kwoniella newhampshirensis</name>
    <dbReference type="NCBI Taxonomy" id="1651941"/>
    <lineage>
        <taxon>Eukaryota</taxon>
        <taxon>Fungi</taxon>
        <taxon>Dikarya</taxon>
        <taxon>Basidiomycota</taxon>
        <taxon>Agaricomycotina</taxon>
        <taxon>Tremellomycetes</taxon>
        <taxon>Tremellales</taxon>
        <taxon>Cryptococcaceae</taxon>
        <taxon>Kwoniella</taxon>
    </lineage>
</organism>
<dbReference type="EMBL" id="JBCAWK010000002">
    <property type="protein sequence ID" value="KAK8865982.1"/>
    <property type="molecule type" value="Genomic_DNA"/>
</dbReference>
<feature type="compositionally biased region" description="Polar residues" evidence="4">
    <location>
        <begin position="77"/>
        <end position="97"/>
    </location>
</feature>
<comment type="caution">
    <text evidence="5">The sequence shown here is derived from an EMBL/GenBank/DDBJ whole genome shotgun (WGS) entry which is preliminary data.</text>
</comment>
<dbReference type="InterPro" id="IPR002885">
    <property type="entry name" value="PPR_rpt"/>
</dbReference>
<reference evidence="5 6" key="1">
    <citation type="journal article" date="2024" name="bioRxiv">
        <title>Comparative genomics of Cryptococcus and Kwoniella reveals pathogenesis evolution and contrasting karyotype dynamics via intercentromeric recombination or chromosome fusion.</title>
        <authorList>
            <person name="Coelho M.A."/>
            <person name="David-Palma M."/>
            <person name="Shea T."/>
            <person name="Bowers K."/>
            <person name="McGinley-Smith S."/>
            <person name="Mohammad A.W."/>
            <person name="Gnirke A."/>
            <person name="Yurkov A.M."/>
            <person name="Nowrousian M."/>
            <person name="Sun S."/>
            <person name="Cuomo C.A."/>
            <person name="Heitman J."/>
        </authorList>
    </citation>
    <scope>NUCLEOTIDE SEQUENCE [LARGE SCALE GENOMIC DNA]</scope>
    <source>
        <strain evidence="5 6">CBS 13917</strain>
    </source>
</reference>